<evidence type="ECO:0000256" key="4">
    <source>
        <dbReference type="ARBA" id="ARBA00022895"/>
    </source>
</evidence>
<feature type="compositionally biased region" description="Low complexity" evidence="7">
    <location>
        <begin position="99"/>
        <end position="112"/>
    </location>
</feature>
<evidence type="ECO:0000259" key="8">
    <source>
        <dbReference type="Pfam" id="PF12231"/>
    </source>
</evidence>
<dbReference type="Pfam" id="PF12231">
    <property type="entry name" value="Rif1_N"/>
    <property type="match status" value="1"/>
</dbReference>
<evidence type="ECO:0000313" key="9">
    <source>
        <dbReference type="EMBL" id="OXV07381.1"/>
    </source>
</evidence>
<dbReference type="GO" id="GO:0000723">
    <property type="term" value="P:telomere maintenance"/>
    <property type="evidence" value="ECO:0007669"/>
    <property type="project" value="TreeGrafter"/>
</dbReference>
<feature type="region of interest" description="Disordered" evidence="7">
    <location>
        <begin position="1558"/>
        <end position="1679"/>
    </location>
</feature>
<evidence type="ECO:0000313" key="10">
    <source>
        <dbReference type="Proteomes" id="UP000243515"/>
    </source>
</evidence>
<evidence type="ECO:0000256" key="7">
    <source>
        <dbReference type="SAM" id="MobiDB-lite"/>
    </source>
</evidence>
<dbReference type="EMBL" id="NPHW01004900">
    <property type="protein sequence ID" value="OXV07381.1"/>
    <property type="molecule type" value="Genomic_DNA"/>
</dbReference>
<feature type="compositionally biased region" description="Basic and acidic residues" evidence="7">
    <location>
        <begin position="1498"/>
        <end position="1508"/>
    </location>
</feature>
<name>A0A232LT68_9EURO</name>
<feature type="region of interest" description="Disordered" evidence="7">
    <location>
        <begin position="90"/>
        <end position="112"/>
    </location>
</feature>
<gene>
    <name evidence="9" type="ORF">Egran_04858</name>
</gene>
<dbReference type="InterPro" id="IPR022031">
    <property type="entry name" value="Rif1_N"/>
</dbReference>
<keyword evidence="5" id="KW-0539">Nucleus</keyword>
<organism evidence="9 10">
    <name type="scientific">Elaphomyces granulatus</name>
    <dbReference type="NCBI Taxonomy" id="519963"/>
    <lineage>
        <taxon>Eukaryota</taxon>
        <taxon>Fungi</taxon>
        <taxon>Dikarya</taxon>
        <taxon>Ascomycota</taxon>
        <taxon>Pezizomycotina</taxon>
        <taxon>Eurotiomycetes</taxon>
        <taxon>Eurotiomycetidae</taxon>
        <taxon>Eurotiales</taxon>
        <taxon>Elaphomycetaceae</taxon>
        <taxon>Elaphomyces</taxon>
    </lineage>
</organism>
<protein>
    <recommendedName>
        <fullName evidence="8">Telomere-associated protein Rif1 N-terminal domain-containing protein</fullName>
    </recommendedName>
</protein>
<evidence type="ECO:0000256" key="6">
    <source>
        <dbReference type="ARBA" id="ARBA00023306"/>
    </source>
</evidence>
<keyword evidence="3" id="KW-0158">Chromosome</keyword>
<evidence type="ECO:0000256" key="5">
    <source>
        <dbReference type="ARBA" id="ARBA00023242"/>
    </source>
</evidence>
<evidence type="ECO:0000256" key="2">
    <source>
        <dbReference type="ARBA" id="ARBA00004574"/>
    </source>
</evidence>
<dbReference type="Proteomes" id="UP000243515">
    <property type="component" value="Unassembled WGS sequence"/>
</dbReference>
<evidence type="ECO:0000256" key="3">
    <source>
        <dbReference type="ARBA" id="ARBA00022454"/>
    </source>
</evidence>
<accession>A0A232LT68</accession>
<dbReference type="OrthoDB" id="5399929at2759"/>
<reference evidence="9 10" key="1">
    <citation type="journal article" date="2015" name="Environ. Microbiol.">
        <title>Metagenome sequence of Elaphomyces granulatus from sporocarp tissue reveals Ascomycota ectomycorrhizal fingerprints of genome expansion and a Proteobacteria-rich microbiome.</title>
        <authorList>
            <person name="Quandt C.A."/>
            <person name="Kohler A."/>
            <person name="Hesse C.N."/>
            <person name="Sharpton T.J."/>
            <person name="Martin F."/>
            <person name="Spatafora J.W."/>
        </authorList>
    </citation>
    <scope>NUCLEOTIDE SEQUENCE [LARGE SCALE GENOMIC DNA]</scope>
    <source>
        <strain evidence="9 10">OSC145934</strain>
    </source>
</reference>
<feature type="region of interest" description="Disordered" evidence="7">
    <location>
        <begin position="1310"/>
        <end position="1340"/>
    </location>
</feature>
<comment type="caution">
    <text evidence="9">The sequence shown here is derived from an EMBL/GenBank/DDBJ whole genome shotgun (WGS) entry which is preliminary data.</text>
</comment>
<keyword evidence="10" id="KW-1185">Reference proteome</keyword>
<dbReference type="GO" id="GO:0005634">
    <property type="term" value="C:nucleus"/>
    <property type="evidence" value="ECO:0007669"/>
    <property type="project" value="UniProtKB-SubCell"/>
</dbReference>
<keyword evidence="4" id="KW-0779">Telomere</keyword>
<proteinExistence type="predicted"/>
<feature type="domain" description="Telomere-associated protein Rif1 N-terminal" evidence="8">
    <location>
        <begin position="138"/>
        <end position="512"/>
    </location>
</feature>
<dbReference type="SUPFAM" id="SSF48371">
    <property type="entry name" value="ARM repeat"/>
    <property type="match status" value="1"/>
</dbReference>
<sequence>MVEVLSTFPTRPPTPPRASSHVFLHGDSDRALDSQPFLHTPDDSPPSTNGSVNARSGERSKRVNFSPWTKYIKAPSFPSSSLPGKAELRTLPRSKQCKPSKSILKPSNSPLPSSLLASGHPLTAESFAMLLKSITQQLAGESLSSRLDAYMHLLGALKAYEGLPQEQALSGNLGLLTQFIQRDICRDLIENHGPLEVNLVIHALKLAIVFVWDSSLSPQLSDDFRSFIMDKSVNCLQEVRVPKSVLIHYMHLLSTQNFSPKIMTNGRVARILSALSDVTDRVNGNGIISHRLIIYQRLLNQSKPTMANHSTLWVKPLVSGLLHHIKDTRAKAISLGIQASLALGPNANVSSTVRDIFDKPLDQGRRLVSEICERMSRMMSSTESGVHVPQIWSVVVLLLRSKRVNINQWGHFKEWVLVLQKCFNCSEPAVKAQAVVAWNRFVYAINLNESTSLSMIRMLTKPIMSQLDRKKHGKAGSSTTQIALSSYYNLLYYAFRPSSSYQHLDVIWEEYVAQPFTGLFLSTPNLINSACQALSSLLRSSQAKVWTENKVIETSRLEPEDLLALDCKWVRSRIASVLKVFETLLKLPVWTDGAVHESNIAPTWKCLLSALSEASSKEVKPSTELMQAVACLLGLLQRLWNGGPPSLSAFGDDAIDVFFNRFGFLLTSIMATLGALPFTEKLLLKTGQETFQMANTPTHRRAPADINLDTPLMHLLRLVSVFPKLTTPTTAYFRLVDGILEAASKGRQSRGSRLDLFEKCCDLCPLDSETYLPSPSNFAPFIWEATATLTGECLRSVQTEAVKDHDGSLTYDYDKVTKILHRGARYRHVDSKWSQLLEAFVRVVRIERGERAVAGVIIEPLADVLKQLDLNQILLPSTALLRQSLSSPFYQRVGVNSTAERFAHQPFVPNQTDESFPPHKLLQLVGRVLSESYQGLNSTETVVMTEFIETLTSFFRDHSLDSRSLFLEKLQTSLALWLRDDARQLCLERNEDSQILTACRLLAIAIATLLQSAVPHDTPNLKKFEVIISAGLESSRQSTANKFIELWNCSFGFQDALEYPSTVLSALRRLKPFVELKLPSLPLSISEADLAVPELIDSQNKDISQDILNRRHYGAQGDTRLAELTRPKSLSSSPITSALESGIAKLLPKPVDSTPKRGPRHNNSQIQFLAVESSPSNTSYLDSQLLTEHQKEVQERQRNETPLFLEVFRRSTPDRSNQVKDLNFAASLQLPDLHRPEPTTDVPLTPTLAMGLPDNEDLFFGSSPTPGSKGHTHKDESRLPFLTKQTLQAYEPSDPPSSPPVVGLSLQKRRRPLHLSSPSLPGDSDLKGTGESEAGPLQGEGIGKCITSAVIIPPVQGNGEKFNGCEGDEKGIQTSRIPGELSGSHSLKDENFIISIPHKSTSVQFTEDYNENSETAITEQAPVGVEVLIESPGRPDSDNSAPDQMIIDSCSDDLELQIASQLEQDLGLALDFSDETNTRPLDNAPRNSPVTRKRKRKTTESPTHDGSKRRSLGNNSIITRAAAMDRPLESSLTETRNYRFDTSSSQEDTAFFSIQTPSKRRAISNGEGIGVGESGLTRKNRLPGDTTDKGLVPSTTDNDNSLRKKRRSPKAKSKVTPRISRVTRPVTKKSIPTKYVLMSEESQSRESSRSPEGNKLSKASRKQGITNHKVIDAQPFESDDREIMSTRIQPPESNATQDGFSTQTGETCLNTGGEASGDGIVKSCACHSALSGHIAGDPAITGEGILHSLRSILDKIRKATFGRDTLREIDDVMFDIRVASYDAAKLGH</sequence>
<dbReference type="GO" id="GO:0140445">
    <property type="term" value="C:chromosome, telomeric repeat region"/>
    <property type="evidence" value="ECO:0007669"/>
    <property type="project" value="TreeGrafter"/>
</dbReference>
<dbReference type="InterPro" id="IPR016024">
    <property type="entry name" value="ARM-type_fold"/>
</dbReference>
<evidence type="ECO:0000256" key="1">
    <source>
        <dbReference type="ARBA" id="ARBA00004123"/>
    </source>
</evidence>
<feature type="region of interest" description="Disordered" evidence="7">
    <location>
        <begin position="1473"/>
        <end position="1530"/>
    </location>
</feature>
<feature type="compositionally biased region" description="Polar residues" evidence="7">
    <location>
        <begin position="45"/>
        <end position="54"/>
    </location>
</feature>
<comment type="subcellular location">
    <subcellularLocation>
        <location evidence="2">Chromosome</location>
        <location evidence="2">Telomere</location>
    </subcellularLocation>
    <subcellularLocation>
        <location evidence="1">Nucleus</location>
    </subcellularLocation>
</comment>
<feature type="region of interest" description="Disordered" evidence="7">
    <location>
        <begin position="1"/>
        <end position="60"/>
    </location>
</feature>
<dbReference type="PANTHER" id="PTHR22928:SF3">
    <property type="entry name" value="TELOMERE-ASSOCIATED PROTEIN RIF1"/>
    <property type="match status" value="1"/>
</dbReference>
<feature type="region of interest" description="Disordered" evidence="7">
    <location>
        <begin position="1253"/>
        <end position="1280"/>
    </location>
</feature>
<dbReference type="PANTHER" id="PTHR22928">
    <property type="entry name" value="TELOMERE-ASSOCIATED PROTEIN RIF1"/>
    <property type="match status" value="1"/>
</dbReference>
<feature type="compositionally biased region" description="Basic residues" evidence="7">
    <location>
        <begin position="1603"/>
        <end position="1615"/>
    </location>
</feature>
<keyword evidence="6" id="KW-0131">Cell cycle</keyword>